<evidence type="ECO:0000256" key="1">
    <source>
        <dbReference type="SAM" id="MobiDB-lite"/>
    </source>
</evidence>
<evidence type="ECO:0000313" key="4">
    <source>
        <dbReference type="Proteomes" id="UP001333110"/>
    </source>
</evidence>
<keyword evidence="4" id="KW-1185">Reference proteome</keyword>
<comment type="caution">
    <text evidence="3">The sequence shown here is derived from an EMBL/GenBank/DDBJ whole genome shotgun (WGS) entry which is preliminary data.</text>
</comment>
<evidence type="ECO:0000313" key="3">
    <source>
        <dbReference type="EMBL" id="KAK4818995.1"/>
    </source>
</evidence>
<accession>A0AAN7NNK1</accession>
<dbReference type="EMBL" id="JAUNZN010000007">
    <property type="protein sequence ID" value="KAK4818995.1"/>
    <property type="molecule type" value="Genomic_DNA"/>
</dbReference>
<feature type="signal peptide" evidence="2">
    <location>
        <begin position="1"/>
        <end position="26"/>
    </location>
</feature>
<gene>
    <name evidence="3" type="ORF">QYF61_022826</name>
</gene>
<feature type="region of interest" description="Disordered" evidence="1">
    <location>
        <begin position="193"/>
        <end position="212"/>
    </location>
</feature>
<keyword evidence="2" id="KW-0732">Signal</keyword>
<feature type="chain" id="PRO_5043007650" evidence="2">
    <location>
        <begin position="27"/>
        <end position="234"/>
    </location>
</feature>
<name>A0AAN7NNK1_MYCAM</name>
<feature type="compositionally biased region" description="Basic and acidic residues" evidence="1">
    <location>
        <begin position="196"/>
        <end position="212"/>
    </location>
</feature>
<proteinExistence type="predicted"/>
<dbReference type="AlphaFoldDB" id="A0AAN7NNK1"/>
<reference evidence="3 4" key="1">
    <citation type="journal article" date="2023" name="J. Hered.">
        <title>Chromosome-level genome of the wood stork (Mycteria americana) provides insight into avian chromosome evolution.</title>
        <authorList>
            <person name="Flamio R. Jr."/>
            <person name="Ramstad K.M."/>
        </authorList>
    </citation>
    <scope>NUCLEOTIDE SEQUENCE [LARGE SCALE GENOMIC DNA]</scope>
    <source>
        <strain evidence="3">JAX WOST 10</strain>
    </source>
</reference>
<evidence type="ECO:0000256" key="2">
    <source>
        <dbReference type="SAM" id="SignalP"/>
    </source>
</evidence>
<dbReference type="Proteomes" id="UP001333110">
    <property type="component" value="Unassembled WGS sequence"/>
</dbReference>
<protein>
    <submittedName>
        <fullName evidence="3">Uncharacterized protein</fullName>
    </submittedName>
</protein>
<organism evidence="3 4">
    <name type="scientific">Mycteria americana</name>
    <name type="common">Wood stork</name>
    <dbReference type="NCBI Taxonomy" id="33587"/>
    <lineage>
        <taxon>Eukaryota</taxon>
        <taxon>Metazoa</taxon>
        <taxon>Chordata</taxon>
        <taxon>Craniata</taxon>
        <taxon>Vertebrata</taxon>
        <taxon>Euteleostomi</taxon>
        <taxon>Archelosauria</taxon>
        <taxon>Archosauria</taxon>
        <taxon>Dinosauria</taxon>
        <taxon>Saurischia</taxon>
        <taxon>Theropoda</taxon>
        <taxon>Coelurosauria</taxon>
        <taxon>Aves</taxon>
        <taxon>Neognathae</taxon>
        <taxon>Neoaves</taxon>
        <taxon>Aequornithes</taxon>
        <taxon>Ciconiiformes</taxon>
        <taxon>Ciconiidae</taxon>
        <taxon>Mycteria</taxon>
    </lineage>
</organism>
<sequence length="234" mass="26547">MSHHPWRCLKDVWMWCLGTWFSDVRGNPSVWVRHPLPDAKIFLVSFESLVEPEWLQRQAGCVSRLQKGRCLMWDTQYECKRVDFLLNAYTDVHASLFIGFTNQYHEATLQQKKAGAINSSAFLYLILEEPVFQGFQKMLENVFKGPAEVLVEDGVDDWVEGAIAIPNPEEELEESLRDLTCLPANTIEAVAEEEREPANYKDPHDHGQHKSEAFLPGLGDFLTADAATLPATAI</sequence>